<name>A0ABU7BJD5_9TELE</name>
<comment type="caution">
    <text evidence="1">The sequence shown here is derived from an EMBL/GenBank/DDBJ whole genome shotgun (WGS) entry which is preliminary data.</text>
</comment>
<accession>A0ABU7BJD5</accession>
<gene>
    <name evidence="1" type="ORF">ATANTOWER_017901</name>
</gene>
<evidence type="ECO:0000313" key="1">
    <source>
        <dbReference type="EMBL" id="MED6250403.1"/>
    </source>
</evidence>
<protein>
    <submittedName>
        <fullName evidence="1">Uncharacterized protein</fullName>
    </submittedName>
</protein>
<sequence>TGVTPVRQRGIYVQVQMEVTGDLSCGVSRLSNCRTIDCFDNEPQLFVLISSSLMLFPKCGHLLAEGPGAYNVACFFFSPFLFNLFFSLSSKCQLCAATAQSSHPRSFVYLQVGCRPGSLSQLLSQWVICV</sequence>
<evidence type="ECO:0000313" key="2">
    <source>
        <dbReference type="Proteomes" id="UP001345963"/>
    </source>
</evidence>
<dbReference type="EMBL" id="JAHUTI010059012">
    <property type="protein sequence ID" value="MED6250403.1"/>
    <property type="molecule type" value="Genomic_DNA"/>
</dbReference>
<feature type="non-terminal residue" evidence="1">
    <location>
        <position position="1"/>
    </location>
</feature>
<organism evidence="1 2">
    <name type="scientific">Ataeniobius toweri</name>
    <dbReference type="NCBI Taxonomy" id="208326"/>
    <lineage>
        <taxon>Eukaryota</taxon>
        <taxon>Metazoa</taxon>
        <taxon>Chordata</taxon>
        <taxon>Craniata</taxon>
        <taxon>Vertebrata</taxon>
        <taxon>Euteleostomi</taxon>
        <taxon>Actinopterygii</taxon>
        <taxon>Neopterygii</taxon>
        <taxon>Teleostei</taxon>
        <taxon>Neoteleostei</taxon>
        <taxon>Acanthomorphata</taxon>
        <taxon>Ovalentaria</taxon>
        <taxon>Atherinomorphae</taxon>
        <taxon>Cyprinodontiformes</taxon>
        <taxon>Goodeidae</taxon>
        <taxon>Ataeniobius</taxon>
    </lineage>
</organism>
<proteinExistence type="predicted"/>
<dbReference type="Proteomes" id="UP001345963">
    <property type="component" value="Unassembled WGS sequence"/>
</dbReference>
<reference evidence="1 2" key="1">
    <citation type="submission" date="2021-07" db="EMBL/GenBank/DDBJ databases">
        <authorList>
            <person name="Palmer J.M."/>
        </authorList>
    </citation>
    <scope>NUCLEOTIDE SEQUENCE [LARGE SCALE GENOMIC DNA]</scope>
    <source>
        <strain evidence="1 2">AT_MEX2019</strain>
        <tissue evidence="1">Muscle</tissue>
    </source>
</reference>
<keyword evidence="2" id="KW-1185">Reference proteome</keyword>